<gene>
    <name evidence="1" type="ORF">CEXT_770871</name>
</gene>
<protein>
    <submittedName>
        <fullName evidence="1">Uncharacterized protein</fullName>
    </submittedName>
</protein>
<dbReference type="EMBL" id="BPLR01021542">
    <property type="protein sequence ID" value="GIX90978.1"/>
    <property type="molecule type" value="Genomic_DNA"/>
</dbReference>
<organism evidence="1 2">
    <name type="scientific">Caerostris extrusa</name>
    <name type="common">Bark spider</name>
    <name type="synonym">Caerostris bankana</name>
    <dbReference type="NCBI Taxonomy" id="172846"/>
    <lineage>
        <taxon>Eukaryota</taxon>
        <taxon>Metazoa</taxon>
        <taxon>Ecdysozoa</taxon>
        <taxon>Arthropoda</taxon>
        <taxon>Chelicerata</taxon>
        <taxon>Arachnida</taxon>
        <taxon>Araneae</taxon>
        <taxon>Araneomorphae</taxon>
        <taxon>Entelegynae</taxon>
        <taxon>Araneoidea</taxon>
        <taxon>Araneidae</taxon>
        <taxon>Caerostris</taxon>
    </lineage>
</organism>
<proteinExistence type="predicted"/>
<evidence type="ECO:0000313" key="1">
    <source>
        <dbReference type="EMBL" id="GIX90978.1"/>
    </source>
</evidence>
<name>A0AAV4P4M5_CAEEX</name>
<sequence>MPVEDVFVLKPLRFTIQRWTQTWNIIQEERIFQYPLRNLQQSLHLCQHNDIDLLVILKFYFGEKTLAIETFSPLTRGKKGLHGTLVKKENCMY</sequence>
<evidence type="ECO:0000313" key="2">
    <source>
        <dbReference type="Proteomes" id="UP001054945"/>
    </source>
</evidence>
<comment type="caution">
    <text evidence="1">The sequence shown here is derived from an EMBL/GenBank/DDBJ whole genome shotgun (WGS) entry which is preliminary data.</text>
</comment>
<accession>A0AAV4P4M5</accession>
<reference evidence="1 2" key="1">
    <citation type="submission" date="2021-06" db="EMBL/GenBank/DDBJ databases">
        <title>Caerostris extrusa draft genome.</title>
        <authorList>
            <person name="Kono N."/>
            <person name="Arakawa K."/>
        </authorList>
    </citation>
    <scope>NUCLEOTIDE SEQUENCE [LARGE SCALE GENOMIC DNA]</scope>
</reference>
<keyword evidence="2" id="KW-1185">Reference proteome</keyword>
<dbReference type="AlphaFoldDB" id="A0AAV4P4M5"/>
<dbReference type="Proteomes" id="UP001054945">
    <property type="component" value="Unassembled WGS sequence"/>
</dbReference>